<keyword evidence="1" id="KW-0812">Transmembrane</keyword>
<proteinExistence type="predicted"/>
<evidence type="ECO:0000256" key="1">
    <source>
        <dbReference type="SAM" id="Phobius"/>
    </source>
</evidence>
<evidence type="ECO:0000313" key="2">
    <source>
        <dbReference type="EMBL" id="TGZ61438.1"/>
    </source>
</evidence>
<comment type="caution">
    <text evidence="2">The sequence shown here is derived from an EMBL/GenBank/DDBJ whole genome shotgun (WGS) entry which is preliminary data.</text>
</comment>
<reference evidence="2 3" key="1">
    <citation type="journal article" date="2019" name="BMC Genomics">
        <title>New insights from Opisthorchis felineus genome: update on genomics of the epidemiologically important liver flukes.</title>
        <authorList>
            <person name="Ershov N.I."/>
            <person name="Mordvinov V.A."/>
            <person name="Prokhortchouk E.B."/>
            <person name="Pakharukova M.Y."/>
            <person name="Gunbin K.V."/>
            <person name="Ustyantsev K."/>
            <person name="Genaev M.A."/>
            <person name="Blinov A.G."/>
            <person name="Mazur A."/>
            <person name="Boulygina E."/>
            <person name="Tsygankova S."/>
            <person name="Khrameeva E."/>
            <person name="Chekanov N."/>
            <person name="Fan G."/>
            <person name="Xiao A."/>
            <person name="Zhang H."/>
            <person name="Xu X."/>
            <person name="Yang H."/>
            <person name="Solovyev V."/>
            <person name="Lee S.M."/>
            <person name="Liu X."/>
            <person name="Afonnikov D.A."/>
            <person name="Skryabin K.G."/>
        </authorList>
    </citation>
    <scope>NUCLEOTIDE SEQUENCE [LARGE SCALE GENOMIC DNA]</scope>
    <source>
        <strain evidence="2">AK-0245</strain>
        <tissue evidence="2">Whole organism</tissue>
    </source>
</reference>
<protein>
    <submittedName>
        <fullName evidence="2">Uncharacterized protein</fullName>
    </submittedName>
</protein>
<name>A0A4S2LL78_OPIFE</name>
<keyword evidence="1" id="KW-0472">Membrane</keyword>
<accession>A0A4S2LL78</accession>
<keyword evidence="1" id="KW-1133">Transmembrane helix</keyword>
<sequence>MLSQLLVPVPFAPSFAPDHHFNSILPVIQQQPRIYTHVSGEPVTFPLNTVVIPAVCFILFAYVFIANSLTYACPFLFHCVLFRPTSFSSPRLAVPAVRIGFF</sequence>
<dbReference type="Proteomes" id="UP000308267">
    <property type="component" value="Unassembled WGS sequence"/>
</dbReference>
<organism evidence="2 3">
    <name type="scientific">Opisthorchis felineus</name>
    <dbReference type="NCBI Taxonomy" id="147828"/>
    <lineage>
        <taxon>Eukaryota</taxon>
        <taxon>Metazoa</taxon>
        <taxon>Spiralia</taxon>
        <taxon>Lophotrochozoa</taxon>
        <taxon>Platyhelminthes</taxon>
        <taxon>Trematoda</taxon>
        <taxon>Digenea</taxon>
        <taxon>Opisthorchiida</taxon>
        <taxon>Opisthorchiata</taxon>
        <taxon>Opisthorchiidae</taxon>
        <taxon>Opisthorchis</taxon>
    </lineage>
</organism>
<gene>
    <name evidence="2" type="ORF">CRM22_007991</name>
</gene>
<feature type="transmembrane region" description="Helical" evidence="1">
    <location>
        <begin position="50"/>
        <end position="82"/>
    </location>
</feature>
<dbReference type="EMBL" id="SJOL01007965">
    <property type="protein sequence ID" value="TGZ61438.1"/>
    <property type="molecule type" value="Genomic_DNA"/>
</dbReference>
<dbReference type="AlphaFoldDB" id="A0A4S2LL78"/>
<evidence type="ECO:0000313" key="3">
    <source>
        <dbReference type="Proteomes" id="UP000308267"/>
    </source>
</evidence>
<keyword evidence="3" id="KW-1185">Reference proteome</keyword>